<dbReference type="GO" id="GO:0005829">
    <property type="term" value="C:cytosol"/>
    <property type="evidence" value="ECO:0007669"/>
    <property type="project" value="TreeGrafter"/>
</dbReference>
<evidence type="ECO:0000259" key="4">
    <source>
        <dbReference type="Pfam" id="PF01591"/>
    </source>
</evidence>
<proteinExistence type="predicted"/>
<dbReference type="GO" id="GO:0003873">
    <property type="term" value="F:6-phosphofructo-2-kinase activity"/>
    <property type="evidence" value="ECO:0007669"/>
    <property type="project" value="InterPro"/>
</dbReference>
<evidence type="ECO:0000256" key="1">
    <source>
        <dbReference type="ARBA" id="ARBA00022741"/>
    </source>
</evidence>
<comment type="caution">
    <text evidence="5">The sequence shown here is derived from an EMBL/GenBank/DDBJ whole genome shotgun (WGS) entry which is preliminary data.</text>
</comment>
<feature type="compositionally biased region" description="Polar residues" evidence="3">
    <location>
        <begin position="98"/>
        <end position="119"/>
    </location>
</feature>
<feature type="domain" description="6-phosphofructo-2-kinase" evidence="4">
    <location>
        <begin position="200"/>
        <end position="420"/>
    </location>
</feature>
<dbReference type="InterPro" id="IPR027417">
    <property type="entry name" value="P-loop_NTPase"/>
</dbReference>
<dbReference type="EMBL" id="CAEFZW010000002">
    <property type="protein sequence ID" value="CAB4252867.1"/>
    <property type="molecule type" value="Genomic_DNA"/>
</dbReference>
<feature type="region of interest" description="Disordered" evidence="3">
    <location>
        <begin position="829"/>
        <end position="862"/>
    </location>
</feature>
<keyword evidence="5" id="KW-0418">Kinase</keyword>
<dbReference type="Pfam" id="PF01591">
    <property type="entry name" value="6PF2K"/>
    <property type="match status" value="1"/>
</dbReference>
<dbReference type="SUPFAM" id="SSF52540">
    <property type="entry name" value="P-loop containing nucleoside triphosphate hydrolases"/>
    <property type="match status" value="1"/>
</dbReference>
<dbReference type="RefSeq" id="XP_041404905.1">
    <property type="nucleotide sequence ID" value="XM_041548971.1"/>
</dbReference>
<dbReference type="PANTHER" id="PTHR10606">
    <property type="entry name" value="6-PHOSPHOFRUCTO-2-KINASE/FRUCTOSE-2,6-BISPHOSPHATASE"/>
    <property type="match status" value="1"/>
</dbReference>
<feature type="region of interest" description="Disordered" evidence="3">
    <location>
        <begin position="60"/>
        <end position="164"/>
    </location>
</feature>
<evidence type="ECO:0000313" key="5">
    <source>
        <dbReference type="EMBL" id="CAB4252867.1"/>
    </source>
</evidence>
<dbReference type="FunFam" id="3.40.50.300:FF:001101">
    <property type="entry name" value="6-phosphofructo-2-kinase 1"/>
    <property type="match status" value="1"/>
</dbReference>
<evidence type="ECO:0000256" key="3">
    <source>
        <dbReference type="SAM" id="MobiDB-lite"/>
    </source>
</evidence>
<dbReference type="Gene3D" id="3.40.50.300">
    <property type="entry name" value="P-loop containing nucleotide triphosphate hydrolases"/>
    <property type="match status" value="1"/>
</dbReference>
<feature type="compositionally biased region" description="Polar residues" evidence="3">
    <location>
        <begin position="830"/>
        <end position="853"/>
    </location>
</feature>
<keyword evidence="5" id="KW-0670">Pyruvate</keyword>
<accession>A0A8H2VCV0</accession>
<name>A0A8H2VCV0_9SACH</name>
<feature type="region of interest" description="Disordered" evidence="3">
    <location>
        <begin position="762"/>
        <end position="783"/>
    </location>
</feature>
<dbReference type="GeneID" id="64856008"/>
<dbReference type="AlphaFoldDB" id="A0A8H2VCV0"/>
<dbReference type="InterPro" id="IPR003094">
    <property type="entry name" value="6Pfruct_kin"/>
</dbReference>
<dbReference type="GO" id="GO:0006000">
    <property type="term" value="P:fructose metabolic process"/>
    <property type="evidence" value="ECO:0007669"/>
    <property type="project" value="InterPro"/>
</dbReference>
<feature type="region of interest" description="Disordered" evidence="3">
    <location>
        <begin position="1"/>
        <end position="44"/>
    </location>
</feature>
<keyword evidence="5" id="KW-0808">Transferase</keyword>
<dbReference type="SMART" id="SM00855">
    <property type="entry name" value="PGAM"/>
    <property type="match status" value="1"/>
</dbReference>
<keyword evidence="1" id="KW-0547">Nucleotide-binding</keyword>
<evidence type="ECO:0000313" key="6">
    <source>
        <dbReference type="Proteomes" id="UP000644660"/>
    </source>
</evidence>
<dbReference type="GO" id="GO:0005524">
    <property type="term" value="F:ATP binding"/>
    <property type="evidence" value="ECO:0007669"/>
    <property type="project" value="UniProtKB-KW"/>
</dbReference>
<dbReference type="PRINTS" id="PR00991">
    <property type="entry name" value="6PFRUCTKNASE"/>
</dbReference>
<dbReference type="Pfam" id="PF00300">
    <property type="entry name" value="His_Phos_1"/>
    <property type="match status" value="1"/>
</dbReference>
<feature type="compositionally biased region" description="Polar residues" evidence="3">
    <location>
        <begin position="60"/>
        <end position="76"/>
    </location>
</feature>
<dbReference type="OrthoDB" id="267323at2759"/>
<keyword evidence="6" id="KW-1185">Reference proteome</keyword>
<sequence>MFKKINYKEGSVSQSPYDSDVEPKDATPLGDLDGSHSPDDLTDINTDLLIDAPRHVIINVPSSQNSTHSETINNQNEGDEIPSVKRIPSFKIRPLSDTPINSNWASPNVSGKPSPISSHTELKDLPSDSEMEYDSETQRNTLKNQIIPHNDEIHGDNNTNNDNVDRLIKEHDNKAVYSKRRPTTIDVPGLTKSKTSPDGTISNEDLGSKLIIVMVGLPATGKSFITNKLSRYLNYSMYYCQVFNVGNTRRRFAKEHGLSEQDSNFFDPHNSDSTHLRDKWALDTLDELLDYLTIGPGSVGIFDATNTTKKRRKLVLEKIHKRSEHLKVLFLESVCTNHAVVENNIKLKLFGPDYKGKNPEDSLRDFKDRLKNYLKAYEPIEDDEDIPYIKMIDVGKKVIAYDIQGFLASQTVYYLLNFNLAERQIWITRNGESEDNMLGKIGGNSKLTVRGLKYAKALSKFIDQQRILFYNAQIDKMKSSNKIKTKDDIVQETATTDNDTPPIHDFFVWTSMRTRSIETAQYFNDEDYPKKEMKMLDELNAGDYEGMTYPEIQKYHADEFEKRQHDKLRYRYPGTAGESYMDVINRLRPVITELERIGDSALIVTHRVVARALLGYYMNLSVDVIANLDVPLHCVYCLETKPYGITWSLYEYDIETDTFHLVPETDLNTTTVEEVGLVHKERKYSVVPTAPTTADAFRSDFLSKRRASISFSDSGVHLDREPLKVDTNRIPTTAPGNLLMNNNIMHANNSKDMNDHFRMHNPPKDMAGPYRTPNMNGSKPSLLRQDYTEGKNVQSLLKNHTQLDSLRNRKDHENSFELKELNDKLAKLQFNLSKRQDSGNGNNQDESTITSPTRMERSHSQS</sequence>
<organism evidence="5 6">
    <name type="scientific">Maudiozyma barnettii</name>
    <dbReference type="NCBI Taxonomy" id="61262"/>
    <lineage>
        <taxon>Eukaryota</taxon>
        <taxon>Fungi</taxon>
        <taxon>Dikarya</taxon>
        <taxon>Ascomycota</taxon>
        <taxon>Saccharomycotina</taxon>
        <taxon>Saccharomycetes</taxon>
        <taxon>Saccharomycetales</taxon>
        <taxon>Saccharomycetaceae</taxon>
        <taxon>Maudiozyma</taxon>
    </lineage>
</organism>
<dbReference type="Proteomes" id="UP000644660">
    <property type="component" value="Unassembled WGS sequence"/>
</dbReference>
<protein>
    <submittedName>
        <fullName evidence="5">Similar to Saccharomyces cerevisiae YIL107C PFK26 6-phosphofructo-2-kinase, inhibited by phosphoenolpyruvate and sn-glycerol 3-phosphate</fullName>
    </submittedName>
</protein>
<dbReference type="InterPro" id="IPR013079">
    <property type="entry name" value="6Phosfructo_kin"/>
</dbReference>
<reference evidence="5 6" key="1">
    <citation type="submission" date="2020-05" db="EMBL/GenBank/DDBJ databases">
        <authorList>
            <person name="Casaregola S."/>
            <person name="Devillers H."/>
            <person name="Grondin C."/>
        </authorList>
    </citation>
    <scope>NUCLEOTIDE SEQUENCE [LARGE SCALE GENOMIC DNA]</scope>
    <source>
        <strain evidence="5 6">CLIB 1767</strain>
    </source>
</reference>
<dbReference type="InterPro" id="IPR013078">
    <property type="entry name" value="His_Pase_superF_clade-1"/>
</dbReference>
<dbReference type="Gene3D" id="3.40.50.1240">
    <property type="entry name" value="Phosphoglycerate mutase-like"/>
    <property type="match status" value="1"/>
</dbReference>
<evidence type="ECO:0000256" key="2">
    <source>
        <dbReference type="ARBA" id="ARBA00022840"/>
    </source>
</evidence>
<gene>
    <name evidence="5" type="ORF">KABA2_02S06314</name>
</gene>
<dbReference type="GO" id="GO:0006003">
    <property type="term" value="P:fructose 2,6-bisphosphate metabolic process"/>
    <property type="evidence" value="ECO:0007669"/>
    <property type="project" value="InterPro"/>
</dbReference>
<dbReference type="PANTHER" id="PTHR10606:SF32">
    <property type="entry name" value="6-PHOSPHOFRUCTO-2-KINASE 1"/>
    <property type="match status" value="1"/>
</dbReference>
<keyword evidence="2" id="KW-0067">ATP-binding</keyword>
<dbReference type="InterPro" id="IPR029033">
    <property type="entry name" value="His_PPase_superfam"/>
</dbReference>
<dbReference type="SUPFAM" id="SSF53254">
    <property type="entry name" value="Phosphoglycerate mutase-like"/>
    <property type="match status" value="1"/>
</dbReference>